<evidence type="ECO:0000256" key="2">
    <source>
        <dbReference type="ARBA" id="ARBA00023315"/>
    </source>
</evidence>
<keyword evidence="2 4" id="KW-0012">Acyltransferase</keyword>
<organism evidence="4">
    <name type="scientific">Nakamurella sp. A5-74</name>
    <dbReference type="NCBI Taxonomy" id="3158264"/>
    <lineage>
        <taxon>Bacteria</taxon>
        <taxon>Bacillati</taxon>
        <taxon>Actinomycetota</taxon>
        <taxon>Actinomycetes</taxon>
        <taxon>Nakamurellales</taxon>
        <taxon>Nakamurellaceae</taxon>
        <taxon>Nakamurella</taxon>
    </lineage>
</organism>
<dbReference type="PANTHER" id="PTHR10434">
    <property type="entry name" value="1-ACYL-SN-GLYCEROL-3-PHOSPHATE ACYLTRANSFERASE"/>
    <property type="match status" value="1"/>
</dbReference>
<dbReference type="EMBL" id="CP159218">
    <property type="protein sequence ID" value="XCG63475.1"/>
    <property type="molecule type" value="Genomic_DNA"/>
</dbReference>
<reference evidence="4" key="1">
    <citation type="submission" date="2024-05" db="EMBL/GenBank/DDBJ databases">
        <authorList>
            <person name="Cai S.Y."/>
            <person name="Jin L.M."/>
            <person name="Li H.R."/>
        </authorList>
    </citation>
    <scope>NUCLEOTIDE SEQUENCE</scope>
    <source>
        <strain evidence="4">A5-74</strain>
    </source>
</reference>
<dbReference type="Pfam" id="PF01553">
    <property type="entry name" value="Acyltransferase"/>
    <property type="match status" value="1"/>
</dbReference>
<dbReference type="GO" id="GO:0005886">
    <property type="term" value="C:plasma membrane"/>
    <property type="evidence" value="ECO:0007669"/>
    <property type="project" value="TreeGrafter"/>
</dbReference>
<proteinExistence type="predicted"/>
<dbReference type="SMART" id="SM00563">
    <property type="entry name" value="PlsC"/>
    <property type="match status" value="1"/>
</dbReference>
<dbReference type="GO" id="GO:0006654">
    <property type="term" value="P:phosphatidic acid biosynthetic process"/>
    <property type="evidence" value="ECO:0007669"/>
    <property type="project" value="TreeGrafter"/>
</dbReference>
<name>A0AAU8DP71_9ACTN</name>
<accession>A0AAU8DP71</accession>
<dbReference type="InterPro" id="IPR002123">
    <property type="entry name" value="Plipid/glycerol_acylTrfase"/>
</dbReference>
<evidence type="ECO:0000313" key="4">
    <source>
        <dbReference type="EMBL" id="XCG63475.1"/>
    </source>
</evidence>
<dbReference type="AlphaFoldDB" id="A0AAU8DP71"/>
<gene>
    <name evidence="4" type="ORF">ABLG96_20140</name>
</gene>
<protein>
    <submittedName>
        <fullName evidence="4">Lysophospholipid acyltransferase family protein</fullName>
    </submittedName>
</protein>
<dbReference type="PANTHER" id="PTHR10434:SF11">
    <property type="entry name" value="1-ACYL-SN-GLYCEROL-3-PHOSPHATE ACYLTRANSFERASE"/>
    <property type="match status" value="1"/>
</dbReference>
<feature type="domain" description="Phospholipid/glycerol acyltransferase" evidence="3">
    <location>
        <begin position="53"/>
        <end position="172"/>
    </location>
</feature>
<sequence length="240" mass="26113">MSETASVEPRTGLGRVWHRFKVWLGFGVFWLASVLPHRVHFSRSASIPRSGPALLVPNHLAVTETTAIARMVIGHRRFPHFLIVGHLFKVPLLGHLGRAMKQIPVDRGSTNAAAALEAAAAELRRGHLVVIYPEGRISRAADQRPGPARSGAARLALTMPEIPVIPIGQWGAKPGWRNVVRRRRVDILVGEPVDLSRWAGRSDHQASVEATAAVMSAITALVEQVRGKPFAPDTDVTPAH</sequence>
<evidence type="ECO:0000256" key="1">
    <source>
        <dbReference type="ARBA" id="ARBA00022679"/>
    </source>
</evidence>
<dbReference type="SUPFAM" id="SSF69593">
    <property type="entry name" value="Glycerol-3-phosphate (1)-acyltransferase"/>
    <property type="match status" value="1"/>
</dbReference>
<dbReference type="CDD" id="cd07989">
    <property type="entry name" value="LPLAT_AGPAT-like"/>
    <property type="match status" value="1"/>
</dbReference>
<evidence type="ECO:0000259" key="3">
    <source>
        <dbReference type="SMART" id="SM00563"/>
    </source>
</evidence>
<dbReference type="RefSeq" id="WP_353649090.1">
    <property type="nucleotide sequence ID" value="NZ_CP159218.1"/>
</dbReference>
<dbReference type="GO" id="GO:0003841">
    <property type="term" value="F:1-acylglycerol-3-phosphate O-acyltransferase activity"/>
    <property type="evidence" value="ECO:0007669"/>
    <property type="project" value="TreeGrafter"/>
</dbReference>
<keyword evidence="1" id="KW-0808">Transferase</keyword>